<dbReference type="Proteomes" id="UP000256304">
    <property type="component" value="Unassembled WGS sequence"/>
</dbReference>
<feature type="transmembrane region" description="Helical" evidence="1">
    <location>
        <begin position="6"/>
        <end position="27"/>
    </location>
</feature>
<keyword evidence="1" id="KW-1133">Transmembrane helix</keyword>
<keyword evidence="1" id="KW-0812">Transmembrane</keyword>
<keyword evidence="1" id="KW-0472">Membrane</keyword>
<dbReference type="OrthoDB" id="2554195at2"/>
<reference evidence="2 3" key="1">
    <citation type="submission" date="2018-08" db="EMBL/GenBank/DDBJ databases">
        <title>Genomic Encyclopedia of Type Strains, Phase III (KMG-III): the genomes of soil and plant-associated and newly described type strains.</title>
        <authorList>
            <person name="Whitman W."/>
        </authorList>
    </citation>
    <scope>NUCLEOTIDE SEQUENCE [LARGE SCALE GENOMIC DNA]</scope>
    <source>
        <strain evidence="2 3">CGMCC 1.10966</strain>
    </source>
</reference>
<organism evidence="2 3">
    <name type="scientific">Paenibacillus taihuensis</name>
    <dbReference type="NCBI Taxonomy" id="1156355"/>
    <lineage>
        <taxon>Bacteria</taxon>
        <taxon>Bacillati</taxon>
        <taxon>Bacillota</taxon>
        <taxon>Bacilli</taxon>
        <taxon>Bacillales</taxon>
        <taxon>Paenibacillaceae</taxon>
        <taxon>Paenibacillus</taxon>
    </lineage>
</organism>
<comment type="caution">
    <text evidence="2">The sequence shown here is derived from an EMBL/GenBank/DDBJ whole genome shotgun (WGS) entry which is preliminary data.</text>
</comment>
<dbReference type="AlphaFoldDB" id="A0A3D9SFQ3"/>
<name>A0A3D9SFQ3_9BACL</name>
<evidence type="ECO:0000313" key="2">
    <source>
        <dbReference type="EMBL" id="REE88993.1"/>
    </source>
</evidence>
<evidence type="ECO:0000313" key="3">
    <source>
        <dbReference type="Proteomes" id="UP000256304"/>
    </source>
</evidence>
<proteinExistence type="predicted"/>
<sequence length="317" mass="36106">MAVSLDIDTLVSAIMWPVVICIFLLIFRRHMPELLEVLLKRVKKVDFAGVSVELSESKSFTPSISMSQLDLIQFMEREHYTSEVFDIRAQLLADGSADYTVINLGNGNEWLTSRLYIMAIMFAHQKNIKAIVFVESNQGTRKRFVGWAKPAAIRWALSKRYPWFEVAFSEAYCALVRDYGPGPLVTSNRGELGNGEPYVFVLRHFLKQVQLDSIEEIAPEAKSEWISLNDSKRSFEHGEWIDGILLEEIVEDDLHINTIQSNKAKELKIDNSQFQTILDSPGEFIALTSFNGQFKALLERTTILEQVLKQVALPSQE</sequence>
<keyword evidence="3" id="KW-1185">Reference proteome</keyword>
<protein>
    <submittedName>
        <fullName evidence="2">Uncharacterized protein</fullName>
    </submittedName>
</protein>
<evidence type="ECO:0000256" key="1">
    <source>
        <dbReference type="SAM" id="Phobius"/>
    </source>
</evidence>
<gene>
    <name evidence="2" type="ORF">A8990_10789</name>
</gene>
<dbReference type="EMBL" id="QTTN01000007">
    <property type="protein sequence ID" value="REE88993.1"/>
    <property type="molecule type" value="Genomic_DNA"/>
</dbReference>
<accession>A0A3D9SFQ3</accession>
<dbReference type="RefSeq" id="WP_116188499.1">
    <property type="nucleotide sequence ID" value="NZ_QTTN01000007.1"/>
</dbReference>